<accession>A0A0H1BRT3</accession>
<comment type="caution">
    <text evidence="1">The sequence shown here is derived from an EMBL/GenBank/DDBJ whole genome shotgun (WGS) entry which is preliminary data.</text>
</comment>
<proteinExistence type="predicted"/>
<name>A0A0H1BRT3_9EURO</name>
<gene>
    <name evidence="1" type="ORF">EMPG_11330</name>
</gene>
<dbReference type="AlphaFoldDB" id="A0A0H1BRT3"/>
<protein>
    <submittedName>
        <fullName evidence="1">Uncharacterized protein</fullName>
    </submittedName>
</protein>
<organism evidence="1 2">
    <name type="scientific">Blastomyces silverae</name>
    <dbReference type="NCBI Taxonomy" id="2060906"/>
    <lineage>
        <taxon>Eukaryota</taxon>
        <taxon>Fungi</taxon>
        <taxon>Dikarya</taxon>
        <taxon>Ascomycota</taxon>
        <taxon>Pezizomycotina</taxon>
        <taxon>Eurotiomycetes</taxon>
        <taxon>Eurotiomycetidae</taxon>
        <taxon>Onygenales</taxon>
        <taxon>Ajellomycetaceae</taxon>
        <taxon>Blastomyces</taxon>
    </lineage>
</organism>
<evidence type="ECO:0000313" key="1">
    <source>
        <dbReference type="EMBL" id="KLJ13727.1"/>
    </source>
</evidence>
<reference evidence="2" key="1">
    <citation type="journal article" date="2015" name="PLoS Genet.">
        <title>The dynamic genome and transcriptome of the human fungal pathogen Blastomyces and close relative Emmonsia.</title>
        <authorList>
            <person name="Munoz J.F."/>
            <person name="Gauthier G.M."/>
            <person name="Desjardins C.A."/>
            <person name="Gallo J.E."/>
            <person name="Holder J."/>
            <person name="Sullivan T.D."/>
            <person name="Marty A.J."/>
            <person name="Carmen J.C."/>
            <person name="Chen Z."/>
            <person name="Ding L."/>
            <person name="Gujja S."/>
            <person name="Magrini V."/>
            <person name="Misas E."/>
            <person name="Mitreva M."/>
            <person name="Priest M."/>
            <person name="Saif S."/>
            <person name="Whiston E.A."/>
            <person name="Young S."/>
            <person name="Zeng Q."/>
            <person name="Goldman W.E."/>
            <person name="Mardis E.R."/>
            <person name="Taylor J.W."/>
            <person name="McEwen J.G."/>
            <person name="Clay O.K."/>
            <person name="Klein B.S."/>
            <person name="Cuomo C.A."/>
        </authorList>
    </citation>
    <scope>NUCLEOTIDE SEQUENCE [LARGE SCALE GENOMIC DNA]</scope>
    <source>
        <strain evidence="2">UAMH 139</strain>
    </source>
</reference>
<dbReference type="EMBL" id="LDEV01000066">
    <property type="protein sequence ID" value="KLJ13727.1"/>
    <property type="molecule type" value="Genomic_DNA"/>
</dbReference>
<keyword evidence="2" id="KW-1185">Reference proteome</keyword>
<sequence>MIVMAMGWWSRRRNLSIPRAREGYATAAIVTLRNIKRAKMYLVCGMAPRRASLKTPS</sequence>
<dbReference type="Proteomes" id="UP000053573">
    <property type="component" value="Unassembled WGS sequence"/>
</dbReference>
<evidence type="ECO:0000313" key="2">
    <source>
        <dbReference type="Proteomes" id="UP000053573"/>
    </source>
</evidence>